<evidence type="ECO:0000256" key="8">
    <source>
        <dbReference type="ARBA" id="ARBA00049902"/>
    </source>
</evidence>
<dbReference type="PANTHER" id="PTHR32282">
    <property type="entry name" value="BINDING PROTEIN TRANSPEPTIDASE, PUTATIVE-RELATED"/>
    <property type="match status" value="1"/>
</dbReference>
<keyword evidence="3" id="KW-0328">Glycosyltransferase</keyword>
<sequence>MGERATARQWFDRIPGAARLRRHARGGHGSTWERGRRRGGASAAAGRPWRARVDGRTARRLGAAVLAGGLVLAGCAAPAAAGLAAVASTVPDSATGDLPDAATLPAATVLTDRDGTPIAYLDEQYRIPVSYDRIAPSMIAAIVDVEDRRFFDESGVDPVGTLRALVTDAAGGAVQGGSTITQQYVKNWLVDVVDRDAPAAQRADHADTPTRKIREAVLAQRLAHGTSKQDVLAGYLNTVEFTGNVYGVEAAARAWFGTDAAHLTVPQAALLAGAVNNPTLFDPFRHPQAATDRRNTVIAAMRDAGSLTPAQAAEATAAPLGVRAGGPQVPGHNCYGATDGAGFLCEYAVSELERAGFTEQQLDTGGYTIRTTLDPAASASAQQAVDANVPRTQDGVADTLVLIRPGHGDAATGDHQILAMVANRRPGTDAAAGDTTRDLVAAPSNVFGAGSTFKIFTTAAALEAGTVGYDSTLPDPASACFPGAGSSCYPVSNDTPDYPDPIPLPVALATSPNTAFVDLEERTGIAKVVDMARRLGLRDTLASNAAGGTPDPSSSDARISQPQSTFFADLPSFTLGVSPVSTLEMANVAATVQSDGVWCAPDAVLSVTDRDGAAVPVNRPACEQAVAPGIAHTLSAGLGGDTVSGTSAAAARAAGWTRPTIGKTGTTNSSESVAFVGGTGGIDGVAGSSMVFADGPNPSEICPGNPVHLGDCGHGAFGGTVAAPPFFAAVEPLIAGRADVPLPDPDPDHLQPRDG</sequence>
<reference evidence="13 14" key="1">
    <citation type="submission" date="2020-07" db="EMBL/GenBank/DDBJ databases">
        <title>Sequencing the genomes of 1000 actinobacteria strains.</title>
        <authorList>
            <person name="Klenk H.-P."/>
        </authorList>
    </citation>
    <scope>NUCLEOTIDE SEQUENCE [LARGE SCALE GENOMIC DNA]</scope>
    <source>
        <strain evidence="13 14">DSM 44749</strain>
    </source>
</reference>
<evidence type="ECO:0000256" key="2">
    <source>
        <dbReference type="ARBA" id="ARBA00022670"/>
    </source>
</evidence>
<name>A0A852W6C8_PSEA5</name>
<evidence type="ECO:0000256" key="5">
    <source>
        <dbReference type="ARBA" id="ARBA00022801"/>
    </source>
</evidence>
<feature type="domain" description="Glycosyl transferase family 51" evidence="12">
    <location>
        <begin position="115"/>
        <end position="301"/>
    </location>
</feature>
<protein>
    <submittedName>
        <fullName evidence="13">Membrane peptidoglycan carboxypeptidase</fullName>
    </submittedName>
</protein>
<keyword evidence="10" id="KW-0472">Membrane</keyword>
<proteinExistence type="predicted"/>
<dbReference type="InterPro" id="IPR036950">
    <property type="entry name" value="PBP_transglycosylase"/>
</dbReference>
<dbReference type="InterPro" id="IPR012338">
    <property type="entry name" value="Beta-lactam/transpept-like"/>
</dbReference>
<evidence type="ECO:0000256" key="3">
    <source>
        <dbReference type="ARBA" id="ARBA00022676"/>
    </source>
</evidence>
<dbReference type="RefSeq" id="WP_253068090.1">
    <property type="nucleotide sequence ID" value="NZ_BAAAJZ010000012.1"/>
</dbReference>
<keyword evidence="10" id="KW-0812">Transmembrane</keyword>
<evidence type="ECO:0000256" key="4">
    <source>
        <dbReference type="ARBA" id="ARBA00022679"/>
    </source>
</evidence>
<evidence type="ECO:0000256" key="10">
    <source>
        <dbReference type="SAM" id="Phobius"/>
    </source>
</evidence>
<evidence type="ECO:0000256" key="9">
    <source>
        <dbReference type="SAM" id="MobiDB-lite"/>
    </source>
</evidence>
<gene>
    <name evidence="13" type="ORF">HDA37_004724</name>
</gene>
<dbReference type="InterPro" id="IPR050396">
    <property type="entry name" value="Glycosyltr_51/Transpeptidase"/>
</dbReference>
<dbReference type="GO" id="GO:0030288">
    <property type="term" value="C:outer membrane-bounded periplasmic space"/>
    <property type="evidence" value="ECO:0007669"/>
    <property type="project" value="TreeGrafter"/>
</dbReference>
<dbReference type="InterPro" id="IPR001264">
    <property type="entry name" value="Glyco_trans_51"/>
</dbReference>
<keyword evidence="1 13" id="KW-0121">Carboxypeptidase</keyword>
<keyword evidence="5" id="KW-0378">Hydrolase</keyword>
<dbReference type="EMBL" id="JACCCZ010000001">
    <property type="protein sequence ID" value="NYG04439.1"/>
    <property type="molecule type" value="Genomic_DNA"/>
</dbReference>
<dbReference type="AlphaFoldDB" id="A0A852W6C8"/>
<dbReference type="SUPFAM" id="SSF56601">
    <property type="entry name" value="beta-lactamase/transpeptidase-like"/>
    <property type="match status" value="1"/>
</dbReference>
<evidence type="ECO:0000256" key="7">
    <source>
        <dbReference type="ARBA" id="ARBA00034000"/>
    </source>
</evidence>
<keyword evidence="14" id="KW-1185">Reference proteome</keyword>
<dbReference type="GO" id="GO:0009002">
    <property type="term" value="F:serine-type D-Ala-D-Ala carboxypeptidase activity"/>
    <property type="evidence" value="ECO:0007669"/>
    <property type="project" value="UniProtKB-EC"/>
</dbReference>
<evidence type="ECO:0000313" key="13">
    <source>
        <dbReference type="EMBL" id="NYG04439.1"/>
    </source>
</evidence>
<feature type="region of interest" description="Disordered" evidence="9">
    <location>
        <begin position="22"/>
        <end position="47"/>
    </location>
</feature>
<dbReference type="Gene3D" id="3.40.710.10">
    <property type="entry name" value="DD-peptidase/beta-lactamase superfamily"/>
    <property type="match status" value="1"/>
</dbReference>
<evidence type="ECO:0000259" key="12">
    <source>
        <dbReference type="Pfam" id="PF00912"/>
    </source>
</evidence>
<dbReference type="GO" id="GO:0006508">
    <property type="term" value="P:proteolysis"/>
    <property type="evidence" value="ECO:0007669"/>
    <property type="project" value="UniProtKB-KW"/>
</dbReference>
<feature type="transmembrane region" description="Helical" evidence="10">
    <location>
        <begin position="61"/>
        <end position="87"/>
    </location>
</feature>
<keyword evidence="6" id="KW-0511">Multifunctional enzyme</keyword>
<comment type="caution">
    <text evidence="13">The sequence shown here is derived from an EMBL/GenBank/DDBJ whole genome shotgun (WGS) entry which is preliminary data.</text>
</comment>
<dbReference type="Pfam" id="PF00905">
    <property type="entry name" value="Transpeptidase"/>
    <property type="match status" value="1"/>
</dbReference>
<evidence type="ECO:0000313" key="14">
    <source>
        <dbReference type="Proteomes" id="UP000549695"/>
    </source>
</evidence>
<dbReference type="InterPro" id="IPR023346">
    <property type="entry name" value="Lysozyme-like_dom_sf"/>
</dbReference>
<dbReference type="Gene3D" id="1.10.3810.10">
    <property type="entry name" value="Biosynthetic peptidoglycan transglycosylase-like"/>
    <property type="match status" value="1"/>
</dbReference>
<dbReference type="GO" id="GO:0008955">
    <property type="term" value="F:peptidoglycan glycosyltransferase activity"/>
    <property type="evidence" value="ECO:0007669"/>
    <property type="project" value="UniProtKB-EC"/>
</dbReference>
<feature type="domain" description="Penicillin-binding protein transpeptidase" evidence="11">
    <location>
        <begin position="415"/>
        <end position="669"/>
    </location>
</feature>
<keyword evidence="4" id="KW-0808">Transferase</keyword>
<dbReference type="PANTHER" id="PTHR32282:SF33">
    <property type="entry name" value="PEPTIDOGLYCAN GLYCOSYLTRANSFERASE"/>
    <property type="match status" value="1"/>
</dbReference>
<evidence type="ECO:0000256" key="1">
    <source>
        <dbReference type="ARBA" id="ARBA00022645"/>
    </source>
</evidence>
<dbReference type="GO" id="GO:0009252">
    <property type="term" value="P:peptidoglycan biosynthetic process"/>
    <property type="evidence" value="ECO:0007669"/>
    <property type="project" value="TreeGrafter"/>
</dbReference>
<dbReference type="Proteomes" id="UP000549695">
    <property type="component" value="Unassembled WGS sequence"/>
</dbReference>
<evidence type="ECO:0000256" key="6">
    <source>
        <dbReference type="ARBA" id="ARBA00023268"/>
    </source>
</evidence>
<dbReference type="GO" id="GO:0008658">
    <property type="term" value="F:penicillin binding"/>
    <property type="evidence" value="ECO:0007669"/>
    <property type="project" value="InterPro"/>
</dbReference>
<comment type="catalytic activity">
    <reaction evidence="7">
        <text>Preferential cleavage: (Ac)2-L-Lys-D-Ala-|-D-Ala. Also transpeptidation of peptidyl-alanyl moieties that are N-acyl substituents of D-alanine.</text>
        <dbReference type="EC" id="3.4.16.4"/>
    </reaction>
</comment>
<keyword evidence="10" id="KW-1133">Transmembrane helix</keyword>
<keyword evidence="2" id="KW-0645">Protease</keyword>
<dbReference type="SUPFAM" id="SSF53955">
    <property type="entry name" value="Lysozyme-like"/>
    <property type="match status" value="1"/>
</dbReference>
<accession>A0A852W6C8</accession>
<organism evidence="13 14">
    <name type="scientific">Pseudonocardia alni</name>
    <name type="common">Amycolata alni</name>
    <dbReference type="NCBI Taxonomy" id="33907"/>
    <lineage>
        <taxon>Bacteria</taxon>
        <taxon>Bacillati</taxon>
        <taxon>Actinomycetota</taxon>
        <taxon>Actinomycetes</taxon>
        <taxon>Pseudonocardiales</taxon>
        <taxon>Pseudonocardiaceae</taxon>
        <taxon>Pseudonocardia</taxon>
    </lineage>
</organism>
<dbReference type="GeneID" id="98054394"/>
<dbReference type="InterPro" id="IPR001460">
    <property type="entry name" value="PCN-bd_Tpept"/>
</dbReference>
<evidence type="ECO:0000259" key="11">
    <source>
        <dbReference type="Pfam" id="PF00905"/>
    </source>
</evidence>
<dbReference type="Pfam" id="PF00912">
    <property type="entry name" value="Transgly"/>
    <property type="match status" value="1"/>
</dbReference>
<comment type="catalytic activity">
    <reaction evidence="8">
        <text>[GlcNAc-(1-&gt;4)-Mur2Ac(oyl-L-Ala-gamma-D-Glu-L-Lys-D-Ala-D-Ala)](n)-di-trans,octa-cis-undecaprenyl diphosphate + beta-D-GlcNAc-(1-&gt;4)-Mur2Ac(oyl-L-Ala-gamma-D-Glu-L-Lys-D-Ala-D-Ala)-di-trans,octa-cis-undecaprenyl diphosphate = [GlcNAc-(1-&gt;4)-Mur2Ac(oyl-L-Ala-gamma-D-Glu-L-Lys-D-Ala-D-Ala)](n+1)-di-trans,octa-cis-undecaprenyl diphosphate + di-trans,octa-cis-undecaprenyl diphosphate + H(+)</text>
        <dbReference type="Rhea" id="RHEA:23708"/>
        <dbReference type="Rhea" id="RHEA-COMP:9602"/>
        <dbReference type="Rhea" id="RHEA-COMP:9603"/>
        <dbReference type="ChEBI" id="CHEBI:15378"/>
        <dbReference type="ChEBI" id="CHEBI:58405"/>
        <dbReference type="ChEBI" id="CHEBI:60033"/>
        <dbReference type="ChEBI" id="CHEBI:78435"/>
        <dbReference type="EC" id="2.4.99.28"/>
    </reaction>
</comment>